<dbReference type="EMBL" id="CP146369">
    <property type="protein sequence ID" value="WWT55345.1"/>
    <property type="molecule type" value="Genomic_DNA"/>
</dbReference>
<sequence length="100" mass="10636">MISTAKRLLNHTQQKTTKHHLVAVIEAEADNTFSVDFAVKATPEEAEIAALELLSIIRDSAAEGASCCPSCDGRLARVTQAMAALTAQPGVTPINKEPIH</sequence>
<organism evidence="1 2">
    <name type="scientific">Brevundimonas olei</name>
    <dbReference type="NCBI Taxonomy" id="657642"/>
    <lineage>
        <taxon>Bacteria</taxon>
        <taxon>Pseudomonadati</taxon>
        <taxon>Pseudomonadota</taxon>
        <taxon>Alphaproteobacteria</taxon>
        <taxon>Caulobacterales</taxon>
        <taxon>Caulobacteraceae</taxon>
        <taxon>Brevundimonas</taxon>
    </lineage>
</organism>
<dbReference type="RefSeq" id="WP_338577769.1">
    <property type="nucleotide sequence ID" value="NZ_CP146369.1"/>
</dbReference>
<dbReference type="Proteomes" id="UP001363460">
    <property type="component" value="Chromosome"/>
</dbReference>
<accession>A0ABZ2ICQ2</accession>
<evidence type="ECO:0000313" key="1">
    <source>
        <dbReference type="EMBL" id="WWT55345.1"/>
    </source>
</evidence>
<keyword evidence="2" id="KW-1185">Reference proteome</keyword>
<name>A0ABZ2ICQ2_9CAUL</name>
<proteinExistence type="predicted"/>
<protein>
    <submittedName>
        <fullName evidence="1">Uncharacterized protein</fullName>
    </submittedName>
</protein>
<evidence type="ECO:0000313" key="2">
    <source>
        <dbReference type="Proteomes" id="UP001363460"/>
    </source>
</evidence>
<reference evidence="1 2" key="1">
    <citation type="submission" date="2024-02" db="EMBL/GenBank/DDBJ databases">
        <title>Distribution and functional of Brevundimonas-related endobacteria within Verticillium dahliae.</title>
        <authorList>
            <person name="Zeng H."/>
        </authorList>
    </citation>
    <scope>NUCLEOTIDE SEQUENCE [LARGE SCALE GENOMIC DNA]</scope>
    <source>
        <strain evidence="1 2">TRM 44200</strain>
    </source>
</reference>
<gene>
    <name evidence="1" type="ORF">V8J38_02620</name>
</gene>